<dbReference type="Proteomes" id="UP000431451">
    <property type="component" value="Unassembled WGS sequence"/>
</dbReference>
<dbReference type="GO" id="GO:0003700">
    <property type="term" value="F:DNA-binding transcription factor activity"/>
    <property type="evidence" value="ECO:0007669"/>
    <property type="project" value="InterPro"/>
</dbReference>
<dbReference type="STRING" id="137838.GCA_001458595_03200"/>
<evidence type="ECO:0000259" key="4">
    <source>
        <dbReference type="PROSITE" id="PS50949"/>
    </source>
</evidence>
<dbReference type="PROSITE" id="PS50949">
    <property type="entry name" value="HTH_GNTR"/>
    <property type="match status" value="1"/>
</dbReference>
<proteinExistence type="predicted"/>
<dbReference type="PANTHER" id="PTHR38445">
    <property type="entry name" value="HTH-TYPE TRANSCRIPTIONAL REPRESSOR YTRA"/>
    <property type="match status" value="1"/>
</dbReference>
<dbReference type="AlphaFoldDB" id="A0A2A7MKU7"/>
<dbReference type="CDD" id="cd07377">
    <property type="entry name" value="WHTH_GntR"/>
    <property type="match status" value="1"/>
</dbReference>
<dbReference type="RefSeq" id="WP_058295898.1">
    <property type="nucleotide sequence ID" value="NZ_CAKJVD010000046.1"/>
</dbReference>
<reference evidence="8 10" key="1">
    <citation type="submission" date="2017-10" db="EMBL/GenBank/DDBJ databases">
        <title>Effective Description of Clostridium neonatale sp. nov. linked to necrotizing enterocolitis in neonates and a clarification of species assignable to the genus Clostridium (Prazmowski 1880) emend. Lawson and Rainey 2016.</title>
        <authorList>
            <person name="Bernard K."/>
            <person name="Burdz T."/>
            <person name="Wiebe D."/>
            <person name="Balcewich B."/>
            <person name="Alfa M."/>
            <person name="Bernier A.-M."/>
        </authorList>
    </citation>
    <scope>NUCLEOTIDE SEQUENCE [LARGE SCALE GENOMIC DNA]</scope>
    <source>
        <strain evidence="8 10">LCDC99A005</strain>
    </source>
</reference>
<dbReference type="OrthoDB" id="226679at2"/>
<reference evidence="7" key="4">
    <citation type="submission" date="2022-10" db="EMBL/GenBank/DDBJ databases">
        <authorList>
            <person name="Aires J."/>
            <person name="Mesa V."/>
        </authorList>
    </citation>
    <scope>NUCLEOTIDE SEQUENCE</scope>
    <source>
        <strain evidence="7">Clostridium neonatale JD116</strain>
    </source>
</reference>
<accession>A0A2A7MKU7</accession>
<evidence type="ECO:0000313" key="7">
    <source>
        <dbReference type="EMBL" id="CAI3663688.1"/>
    </source>
</evidence>
<reference evidence="6" key="3">
    <citation type="submission" date="2021-10" db="EMBL/GenBank/DDBJ databases">
        <authorList>
            <person name="Mesa V."/>
        </authorList>
    </citation>
    <scope>NUCLEOTIDE SEQUENCE</scope>
    <source>
        <strain evidence="6">CC3_PB</strain>
    </source>
</reference>
<feature type="domain" description="RCK C-terminal" evidence="5">
    <location>
        <begin position="123"/>
        <end position="208"/>
    </location>
</feature>
<dbReference type="Proteomes" id="UP001189143">
    <property type="component" value="Unassembled WGS sequence"/>
</dbReference>
<dbReference type="GeneID" id="68878188"/>
<dbReference type="InterPro" id="IPR000524">
    <property type="entry name" value="Tscrpt_reg_HTH_GntR"/>
</dbReference>
<gene>
    <name evidence="9" type="primary">mngR_1</name>
    <name evidence="7" type="ORF">CNEO2_620024</name>
    <name evidence="6" type="ORF">CNEO_42528</name>
    <name evidence="9" type="ORF">CNEONATNEC25_02725</name>
    <name evidence="8" type="ORF">CQ394_08645</name>
</gene>
<dbReference type="GO" id="GO:0008324">
    <property type="term" value="F:monoatomic cation transmembrane transporter activity"/>
    <property type="evidence" value="ECO:0007669"/>
    <property type="project" value="InterPro"/>
</dbReference>
<evidence type="ECO:0000313" key="11">
    <source>
        <dbReference type="Proteomes" id="UP000431451"/>
    </source>
</evidence>
<keyword evidence="10" id="KW-1185">Reference proteome</keyword>
<evidence type="ECO:0000313" key="6">
    <source>
        <dbReference type="EMBL" id="CAG9706583.1"/>
    </source>
</evidence>
<evidence type="ECO:0000259" key="5">
    <source>
        <dbReference type="PROSITE" id="PS51202"/>
    </source>
</evidence>
<sequence length="215" mass="24751">MEKKVKLVSPVYQQIAADIASKIANGHYELGQKIYARSVLASQYGVSSETARRAICILSDMDIVDTTKGSGVIIKSTENAINFIRQYNDVKTVNDLRNEILASLERQKKENEYLKEHLFELIDRTDRFKSINPFIPFEIKISNETPHINKTISEINFWHNTSATIICIKRDDCLQMSPGPYAVLRENDVFYFIGDEGCYERVKKFLYPVEDNENK</sequence>
<dbReference type="Pfam" id="PF02080">
    <property type="entry name" value="TrkA_C"/>
    <property type="match status" value="1"/>
</dbReference>
<evidence type="ECO:0000313" key="8">
    <source>
        <dbReference type="EMBL" id="PEG31748.1"/>
    </source>
</evidence>
<feature type="domain" description="HTH gntR-type" evidence="4">
    <location>
        <begin position="9"/>
        <end position="77"/>
    </location>
</feature>
<name>A0A2A7MKU7_9CLOT</name>
<dbReference type="InterPro" id="IPR036721">
    <property type="entry name" value="RCK_C_sf"/>
</dbReference>
<dbReference type="EMBL" id="CAKJVE010000004">
    <property type="protein sequence ID" value="CAG9706583.1"/>
    <property type="molecule type" value="Genomic_DNA"/>
</dbReference>
<dbReference type="PANTHER" id="PTHR38445:SF9">
    <property type="entry name" value="HTH-TYPE TRANSCRIPTIONAL REPRESSOR YTRA"/>
    <property type="match status" value="1"/>
</dbReference>
<dbReference type="Gene3D" id="1.10.10.10">
    <property type="entry name" value="Winged helix-like DNA-binding domain superfamily/Winged helix DNA-binding domain"/>
    <property type="match status" value="1"/>
</dbReference>
<dbReference type="Gene3D" id="3.30.70.1450">
    <property type="entry name" value="Regulator of K+ conductance, C-terminal domain"/>
    <property type="match status" value="1"/>
</dbReference>
<evidence type="ECO:0000256" key="3">
    <source>
        <dbReference type="ARBA" id="ARBA00023163"/>
    </source>
</evidence>
<dbReference type="EMBL" id="UWJD01000002">
    <property type="protein sequence ID" value="VCT85124.1"/>
    <property type="molecule type" value="Genomic_DNA"/>
</dbReference>
<dbReference type="EMBL" id="CAMTCP010000262">
    <property type="protein sequence ID" value="CAI3663688.1"/>
    <property type="molecule type" value="Genomic_DNA"/>
</dbReference>
<dbReference type="InterPro" id="IPR006037">
    <property type="entry name" value="RCK_C"/>
</dbReference>
<evidence type="ECO:0000313" key="10">
    <source>
        <dbReference type="Proteomes" id="UP000220840"/>
    </source>
</evidence>
<protein>
    <submittedName>
        <fullName evidence="6 8">Transcriptional regulator</fullName>
    </submittedName>
    <submittedName>
        <fullName evidence="9">Mannosyl-D-glycerate transport/metabolism system repressor MngR</fullName>
    </submittedName>
</protein>
<dbReference type="Pfam" id="PF00392">
    <property type="entry name" value="GntR"/>
    <property type="match status" value="1"/>
</dbReference>
<dbReference type="PROSITE" id="PS51202">
    <property type="entry name" value="RCK_C"/>
    <property type="match status" value="1"/>
</dbReference>
<keyword evidence="1" id="KW-0805">Transcription regulation</keyword>
<dbReference type="InterPro" id="IPR036388">
    <property type="entry name" value="WH-like_DNA-bd_sf"/>
</dbReference>
<evidence type="ECO:0000256" key="2">
    <source>
        <dbReference type="ARBA" id="ARBA00023125"/>
    </source>
</evidence>
<organism evidence="8 10">
    <name type="scientific">Clostridium neonatale</name>
    <dbReference type="NCBI Taxonomy" id="137838"/>
    <lineage>
        <taxon>Bacteria</taxon>
        <taxon>Bacillati</taxon>
        <taxon>Bacillota</taxon>
        <taxon>Clostridia</taxon>
        <taxon>Eubacteriales</taxon>
        <taxon>Clostridiaceae</taxon>
        <taxon>Clostridium</taxon>
    </lineage>
</organism>
<dbReference type="Proteomes" id="UP000789738">
    <property type="component" value="Unassembled WGS sequence"/>
</dbReference>
<dbReference type="SUPFAM" id="SSF46785">
    <property type="entry name" value="Winged helix' DNA-binding domain"/>
    <property type="match status" value="1"/>
</dbReference>
<dbReference type="SMART" id="SM00345">
    <property type="entry name" value="HTH_GNTR"/>
    <property type="match status" value="1"/>
</dbReference>
<dbReference type="GO" id="GO:0006813">
    <property type="term" value="P:potassium ion transport"/>
    <property type="evidence" value="ECO:0007669"/>
    <property type="project" value="InterPro"/>
</dbReference>
<dbReference type="GO" id="GO:0003677">
    <property type="term" value="F:DNA binding"/>
    <property type="evidence" value="ECO:0007669"/>
    <property type="project" value="UniProtKB-KW"/>
</dbReference>
<dbReference type="EMBL" id="PDCJ01000001">
    <property type="protein sequence ID" value="PEG31748.1"/>
    <property type="molecule type" value="Genomic_DNA"/>
</dbReference>
<keyword evidence="3" id="KW-0804">Transcription</keyword>
<dbReference type="Proteomes" id="UP000220840">
    <property type="component" value="Unassembled WGS sequence"/>
</dbReference>
<evidence type="ECO:0000256" key="1">
    <source>
        <dbReference type="ARBA" id="ARBA00023015"/>
    </source>
</evidence>
<evidence type="ECO:0000313" key="9">
    <source>
        <dbReference type="EMBL" id="VCT85124.1"/>
    </source>
</evidence>
<dbReference type="SUPFAM" id="SSF116726">
    <property type="entry name" value="TrkA C-terminal domain-like"/>
    <property type="match status" value="1"/>
</dbReference>
<dbReference type="InterPro" id="IPR036390">
    <property type="entry name" value="WH_DNA-bd_sf"/>
</dbReference>
<reference evidence="9 11" key="2">
    <citation type="submission" date="2018-06" db="EMBL/GenBank/DDBJ databases">
        <authorList>
            <consortium name="IHU Genomes"/>
        </authorList>
    </citation>
    <scope>NUCLEOTIDE SEQUENCE [LARGE SCALE GENOMIC DNA]</scope>
    <source>
        <strain evidence="9 11">NEC25</strain>
    </source>
</reference>
<keyword evidence="2" id="KW-0238">DNA-binding</keyword>